<dbReference type="PANTHER" id="PTHR30269">
    <property type="entry name" value="TRANSMEMBRANE PROTEIN YFCA"/>
    <property type="match status" value="1"/>
</dbReference>
<reference evidence="9 10" key="1">
    <citation type="submission" date="2019-05" db="EMBL/GenBank/DDBJ databases">
        <authorList>
            <person name="Farhan Ul Haque M."/>
        </authorList>
    </citation>
    <scope>NUCLEOTIDE SEQUENCE [LARGE SCALE GENOMIC DNA]</scope>
    <source>
        <strain evidence="9">2</strain>
    </source>
</reference>
<organism evidence="9 10">
    <name type="scientific">Methylocella tundrae</name>
    <dbReference type="NCBI Taxonomy" id="227605"/>
    <lineage>
        <taxon>Bacteria</taxon>
        <taxon>Pseudomonadati</taxon>
        <taxon>Pseudomonadota</taxon>
        <taxon>Alphaproteobacteria</taxon>
        <taxon>Hyphomicrobiales</taxon>
        <taxon>Beijerinckiaceae</taxon>
        <taxon>Methylocella</taxon>
    </lineage>
</organism>
<feature type="transmembrane region" description="Helical" evidence="8">
    <location>
        <begin position="250"/>
        <end position="268"/>
    </location>
</feature>
<evidence type="ECO:0000256" key="4">
    <source>
        <dbReference type="ARBA" id="ARBA00022475"/>
    </source>
</evidence>
<keyword evidence="7 8" id="KW-0472">Membrane</keyword>
<comment type="similarity">
    <text evidence="2 8">Belongs to the 4-toluene sulfonate uptake permease (TSUP) (TC 2.A.102) family.</text>
</comment>
<feature type="transmembrane region" description="Helical" evidence="8">
    <location>
        <begin position="179"/>
        <end position="197"/>
    </location>
</feature>
<keyword evidence="5 8" id="KW-0812">Transmembrane</keyword>
<evidence type="ECO:0000313" key="10">
    <source>
        <dbReference type="Proteomes" id="UP000485880"/>
    </source>
</evidence>
<comment type="subcellular location">
    <subcellularLocation>
        <location evidence="1 8">Cell membrane</location>
        <topology evidence="1 8">Multi-pass membrane protein</topology>
    </subcellularLocation>
</comment>
<evidence type="ECO:0000256" key="7">
    <source>
        <dbReference type="ARBA" id="ARBA00023136"/>
    </source>
</evidence>
<evidence type="ECO:0000256" key="1">
    <source>
        <dbReference type="ARBA" id="ARBA00004651"/>
    </source>
</evidence>
<keyword evidence="10" id="KW-1185">Reference proteome</keyword>
<evidence type="ECO:0000256" key="5">
    <source>
        <dbReference type="ARBA" id="ARBA00022692"/>
    </source>
</evidence>
<keyword evidence="3" id="KW-0813">Transport</keyword>
<gene>
    <name evidence="9" type="ORF">MPC4_90134</name>
</gene>
<comment type="caution">
    <text evidence="9">The sequence shown here is derived from an EMBL/GenBank/DDBJ whole genome shotgun (WGS) entry which is preliminary data.</text>
</comment>
<evidence type="ECO:0000256" key="6">
    <source>
        <dbReference type="ARBA" id="ARBA00022989"/>
    </source>
</evidence>
<dbReference type="AlphaFoldDB" id="A0A8B6MDB5"/>
<accession>A0A8B6MDB5</accession>
<feature type="transmembrane region" description="Helical" evidence="8">
    <location>
        <begin position="96"/>
        <end position="115"/>
    </location>
</feature>
<dbReference type="Pfam" id="PF01925">
    <property type="entry name" value="TauE"/>
    <property type="match status" value="1"/>
</dbReference>
<dbReference type="InterPro" id="IPR052017">
    <property type="entry name" value="TSUP"/>
</dbReference>
<feature type="transmembrane region" description="Helical" evidence="8">
    <location>
        <begin position="209"/>
        <end position="230"/>
    </location>
</feature>
<evidence type="ECO:0000256" key="3">
    <source>
        <dbReference type="ARBA" id="ARBA00022448"/>
    </source>
</evidence>
<evidence type="ECO:0000256" key="8">
    <source>
        <dbReference type="RuleBase" id="RU363041"/>
    </source>
</evidence>
<keyword evidence="4 8" id="KW-1003">Cell membrane</keyword>
<protein>
    <recommendedName>
        <fullName evidence="8">Probable membrane transporter protein</fullName>
    </recommendedName>
</protein>
<dbReference type="Proteomes" id="UP000485880">
    <property type="component" value="Unassembled WGS sequence"/>
</dbReference>
<keyword evidence="6 8" id="KW-1133">Transmembrane helix</keyword>
<feature type="transmembrane region" description="Helical" evidence="8">
    <location>
        <begin position="152"/>
        <end position="173"/>
    </location>
</feature>
<evidence type="ECO:0000256" key="2">
    <source>
        <dbReference type="ARBA" id="ARBA00009142"/>
    </source>
</evidence>
<sequence>MRRAFFLRPWSRLLIPVADMNSISPPTFVMLVGAAFTAGFVDAIAGGGGLITVPALTLAGLDPVSAIATNKLQGTFGAASAMRTYARAGHVEWRDVRLLALLAALGAIAGAMLVSHLPTNWLAAILPAALVVIAVYFALSPQISNIATRPRMGAKLFTLTVAPLIGCYDGLFGPGAGSFYMRGFVALLGYGLIKATAQTKVANFASNLAALATLMLTGHVYWTLGFAMGAAQFFGARLGAHAAIKNGAKLIRPMLVTICLLLAARLAWNQM</sequence>
<dbReference type="EMBL" id="CABFMQ020000153">
    <property type="protein sequence ID" value="VTZ52659.1"/>
    <property type="molecule type" value="Genomic_DNA"/>
</dbReference>
<feature type="transmembrane region" description="Helical" evidence="8">
    <location>
        <begin position="121"/>
        <end position="140"/>
    </location>
</feature>
<proteinExistence type="inferred from homology"/>
<name>A0A8B6MDB5_METTU</name>
<dbReference type="PANTHER" id="PTHR30269:SF0">
    <property type="entry name" value="MEMBRANE TRANSPORTER PROTEIN YFCA-RELATED"/>
    <property type="match status" value="1"/>
</dbReference>
<dbReference type="InterPro" id="IPR002781">
    <property type="entry name" value="TM_pro_TauE-like"/>
</dbReference>
<evidence type="ECO:0000313" key="9">
    <source>
        <dbReference type="EMBL" id="VTZ52659.1"/>
    </source>
</evidence>
<dbReference type="GO" id="GO:0005886">
    <property type="term" value="C:plasma membrane"/>
    <property type="evidence" value="ECO:0007669"/>
    <property type="project" value="UniProtKB-SubCell"/>
</dbReference>